<dbReference type="InterPro" id="IPR046341">
    <property type="entry name" value="SET_dom_sf"/>
</dbReference>
<dbReference type="AlphaFoldDB" id="A0AAN9LW78"/>
<dbReference type="PANTHER" id="PTHR13271:SF134">
    <property type="entry name" value="OS01G0976450 PROTEIN"/>
    <property type="match status" value="1"/>
</dbReference>
<evidence type="ECO:0000259" key="4">
    <source>
        <dbReference type="Pfam" id="PF00856"/>
    </source>
</evidence>
<dbReference type="InterPro" id="IPR015353">
    <property type="entry name" value="Rubisco_LSMT_subst-bd"/>
</dbReference>
<dbReference type="SUPFAM" id="SSF82199">
    <property type="entry name" value="SET domain"/>
    <property type="match status" value="1"/>
</dbReference>
<sequence length="470" mass="53452">MLFRARSASLRWFLHTVFDIHQPHCLRPSPIHFNFYSLALPQPQVSANLVDNCDEFLPWLERKAGSRISSSLSIGKSSYGRSLFASKKIETGDCILKVPFSVQLTPDNLLPEIRSLIDNEVGNIAKLAIVILVEKKLGQGSEWYPYISCLPQQGDLHNMIFWNESELEMIRPSSVYQETIDQKSQIEKDFLTIKPVFERFHHSLGEFTYKDFMHACTLVGSRAWGSTKGLSLIPFADFLNHDGLSEAIVTSDDNKQCSEVSADHEYAPGEQVLIRYGKFSNATLMLDFGFTIPSNIYDQVQIQYDIPKHDPLYDMKLELLQQYFVPPTKEMKGLKYSVNSFTIKEVRSTKGKGKGLPQSLRALARILTCSTSQELNGLVMEAAQTDGRLARRPLQDISREIQAHMMLSSLFIQLIEERNATIMTLDSYYSPPLCERLAVRRQMARDLLCGELHILKSASAWLENYCFSLT</sequence>
<evidence type="ECO:0000259" key="5">
    <source>
        <dbReference type="Pfam" id="PF09273"/>
    </source>
</evidence>
<dbReference type="GO" id="GO:0016279">
    <property type="term" value="F:protein-lysine N-methyltransferase activity"/>
    <property type="evidence" value="ECO:0007669"/>
    <property type="project" value="TreeGrafter"/>
</dbReference>
<feature type="domain" description="Rubisco LSMT substrate-binding" evidence="5">
    <location>
        <begin position="307"/>
        <end position="455"/>
    </location>
</feature>
<dbReference type="InterPro" id="IPR050600">
    <property type="entry name" value="SETD3_SETD6_MTase"/>
</dbReference>
<reference evidence="6 7" key="1">
    <citation type="submission" date="2024-01" db="EMBL/GenBank/DDBJ databases">
        <title>The genomes of 5 underutilized Papilionoideae crops provide insights into root nodulation and disease resistanc.</title>
        <authorList>
            <person name="Jiang F."/>
        </authorList>
    </citation>
    <scope>NUCLEOTIDE SEQUENCE [LARGE SCALE GENOMIC DNA]</scope>
    <source>
        <strain evidence="6">LVBAO_FW01</strain>
        <tissue evidence="6">Leaves</tissue>
    </source>
</reference>
<evidence type="ECO:0000313" key="7">
    <source>
        <dbReference type="Proteomes" id="UP001367508"/>
    </source>
</evidence>
<organism evidence="6 7">
    <name type="scientific">Canavalia gladiata</name>
    <name type="common">Sword bean</name>
    <name type="synonym">Dolichos gladiatus</name>
    <dbReference type="NCBI Taxonomy" id="3824"/>
    <lineage>
        <taxon>Eukaryota</taxon>
        <taxon>Viridiplantae</taxon>
        <taxon>Streptophyta</taxon>
        <taxon>Embryophyta</taxon>
        <taxon>Tracheophyta</taxon>
        <taxon>Spermatophyta</taxon>
        <taxon>Magnoliopsida</taxon>
        <taxon>eudicotyledons</taxon>
        <taxon>Gunneridae</taxon>
        <taxon>Pentapetalae</taxon>
        <taxon>rosids</taxon>
        <taxon>fabids</taxon>
        <taxon>Fabales</taxon>
        <taxon>Fabaceae</taxon>
        <taxon>Papilionoideae</taxon>
        <taxon>50 kb inversion clade</taxon>
        <taxon>NPAAA clade</taxon>
        <taxon>indigoferoid/millettioid clade</taxon>
        <taxon>Phaseoleae</taxon>
        <taxon>Canavalia</taxon>
    </lineage>
</organism>
<feature type="domain" description="SET" evidence="4">
    <location>
        <begin position="80"/>
        <end position="277"/>
    </location>
</feature>
<keyword evidence="1" id="KW-0489">Methyltransferase</keyword>
<dbReference type="InterPro" id="IPR001214">
    <property type="entry name" value="SET_dom"/>
</dbReference>
<proteinExistence type="predicted"/>
<dbReference type="SUPFAM" id="SSF81822">
    <property type="entry name" value="RuBisCo LSMT C-terminal, substrate-binding domain"/>
    <property type="match status" value="1"/>
</dbReference>
<gene>
    <name evidence="6" type="ORF">VNO77_11871</name>
</gene>
<dbReference type="EMBL" id="JAYMYQ010000003">
    <property type="protein sequence ID" value="KAK7343259.1"/>
    <property type="molecule type" value="Genomic_DNA"/>
</dbReference>
<keyword evidence="2" id="KW-0808">Transferase</keyword>
<dbReference type="Gene3D" id="3.90.1420.10">
    <property type="entry name" value="Rubisco LSMT, substrate-binding domain"/>
    <property type="match status" value="1"/>
</dbReference>
<dbReference type="InterPro" id="IPR036464">
    <property type="entry name" value="Rubisco_LSMT_subst-bd_sf"/>
</dbReference>
<evidence type="ECO:0000256" key="1">
    <source>
        <dbReference type="ARBA" id="ARBA00022603"/>
    </source>
</evidence>
<comment type="caution">
    <text evidence="6">The sequence shown here is derived from an EMBL/GenBank/DDBJ whole genome shotgun (WGS) entry which is preliminary data.</text>
</comment>
<dbReference type="FunFam" id="3.90.1410.10:FF:000005">
    <property type="entry name" value="Ribulose-1,5 bisphosphate carboxylase/oxygenase large subunit N-methyltransferase, chloroplastic"/>
    <property type="match status" value="1"/>
</dbReference>
<dbReference type="Proteomes" id="UP001367508">
    <property type="component" value="Unassembled WGS sequence"/>
</dbReference>
<dbReference type="PANTHER" id="PTHR13271">
    <property type="entry name" value="UNCHARACTERIZED PUTATIVE METHYLTRANSFERASE"/>
    <property type="match status" value="1"/>
</dbReference>
<evidence type="ECO:0000256" key="3">
    <source>
        <dbReference type="ARBA" id="ARBA00022691"/>
    </source>
</evidence>
<accession>A0AAN9LW78</accession>
<dbReference type="Gene3D" id="3.90.1410.10">
    <property type="entry name" value="set domain protein methyltransferase, domain 1"/>
    <property type="match status" value="1"/>
</dbReference>
<keyword evidence="7" id="KW-1185">Reference proteome</keyword>
<dbReference type="GO" id="GO:0032259">
    <property type="term" value="P:methylation"/>
    <property type="evidence" value="ECO:0007669"/>
    <property type="project" value="UniProtKB-KW"/>
</dbReference>
<protein>
    <submittedName>
        <fullName evidence="6">Uncharacterized protein</fullName>
    </submittedName>
</protein>
<dbReference type="Pfam" id="PF00856">
    <property type="entry name" value="SET"/>
    <property type="match status" value="1"/>
</dbReference>
<keyword evidence="3" id="KW-0949">S-adenosyl-L-methionine</keyword>
<dbReference type="Pfam" id="PF09273">
    <property type="entry name" value="Rubis-subs-bind"/>
    <property type="match status" value="1"/>
</dbReference>
<evidence type="ECO:0000256" key="2">
    <source>
        <dbReference type="ARBA" id="ARBA00022679"/>
    </source>
</evidence>
<name>A0AAN9LW78_CANGL</name>
<evidence type="ECO:0000313" key="6">
    <source>
        <dbReference type="EMBL" id="KAK7343259.1"/>
    </source>
</evidence>